<dbReference type="GO" id="GO:0016042">
    <property type="term" value="P:lipid catabolic process"/>
    <property type="evidence" value="ECO:0007669"/>
    <property type="project" value="UniProtKB-KW"/>
</dbReference>
<dbReference type="InterPro" id="IPR016035">
    <property type="entry name" value="Acyl_Trfase/lysoPLipase"/>
</dbReference>
<dbReference type="InterPro" id="IPR050301">
    <property type="entry name" value="NTE"/>
</dbReference>
<dbReference type="EMBL" id="LT841358">
    <property type="protein sequence ID" value="SMH71258.1"/>
    <property type="molecule type" value="Genomic_DNA"/>
</dbReference>
<evidence type="ECO:0000259" key="4">
    <source>
        <dbReference type="PROSITE" id="PS51635"/>
    </source>
</evidence>
<dbReference type="AlphaFoldDB" id="A0A2H1FET0"/>
<keyword evidence="3" id="KW-0443">Lipid metabolism</keyword>
<dbReference type="OrthoDB" id="9032at2157"/>
<organism evidence="5 6">
    <name type="scientific">Candidatus Nitrosotalea okcheonensis</name>
    <dbReference type="NCBI Taxonomy" id="1903276"/>
    <lineage>
        <taxon>Archaea</taxon>
        <taxon>Nitrososphaerota</taxon>
        <taxon>Nitrososphaeria</taxon>
        <taxon>Nitrosotaleales</taxon>
        <taxon>Nitrosotaleaceae</taxon>
        <taxon>Nitrosotalea</taxon>
    </lineage>
</organism>
<keyword evidence="5" id="KW-0472">Membrane</keyword>
<evidence type="ECO:0000313" key="5">
    <source>
        <dbReference type="EMBL" id="SMH71258.1"/>
    </source>
</evidence>
<proteinExistence type="predicted"/>
<keyword evidence="1" id="KW-0378">Hydrolase</keyword>
<accession>A0A2H1FET0</accession>
<dbReference type="SUPFAM" id="SSF52151">
    <property type="entry name" value="FabD/lysophospholipase-like"/>
    <property type="match status" value="1"/>
</dbReference>
<evidence type="ECO:0000256" key="3">
    <source>
        <dbReference type="ARBA" id="ARBA00023098"/>
    </source>
</evidence>
<dbReference type="InterPro" id="IPR002641">
    <property type="entry name" value="PNPLA_dom"/>
</dbReference>
<protein>
    <submittedName>
        <fullName evidence="5">Putative transmembrane protein</fullName>
    </submittedName>
</protein>
<dbReference type="PROSITE" id="PS51635">
    <property type="entry name" value="PNPLA"/>
    <property type="match status" value="1"/>
</dbReference>
<gene>
    <name evidence="5" type="ORF">NCS_11065</name>
</gene>
<evidence type="ECO:0000256" key="1">
    <source>
        <dbReference type="ARBA" id="ARBA00022801"/>
    </source>
</evidence>
<keyword evidence="2" id="KW-0442">Lipid degradation</keyword>
<keyword evidence="5" id="KW-0812">Transmembrane</keyword>
<dbReference type="PANTHER" id="PTHR14226">
    <property type="entry name" value="NEUROPATHY TARGET ESTERASE/SWISS CHEESE D.MELANOGASTER"/>
    <property type="match status" value="1"/>
</dbReference>
<sequence length="357" mass="40561">MVKKIETVFVLQGGGALGAYECGVYKAMSRHKIKLDIITATSIGSVNAAIMTGSKNDEPAKALEDFWLSLADTVTSSHLPDKARAVASVTHASIWGNKAFTPRWLSPNVSDSNNSPYIYDNTRLRNKINEYVDFERIRRPASPRIIITCTDIQNGKPTIFDSKYDNITVDHILASAGYPYYGIQWTKVSGRYLWDGTLLSNTPLIDAINASPDSDKNVYLVDLFPHVQEELPKNMEEVWHRARDIMFFDKIEHTLRVSNMLKRYLELLGDMHKITTNYLDSGKADDNMKQKILEMEKTYHKLTVERGGIIRDIVRVERKEDAPYLFEDSDFSLATIKKLIRNGENDANKAIDLHLKN</sequence>
<evidence type="ECO:0000313" key="6">
    <source>
        <dbReference type="Proteomes" id="UP000230607"/>
    </source>
</evidence>
<dbReference type="GO" id="GO:0016787">
    <property type="term" value="F:hydrolase activity"/>
    <property type="evidence" value="ECO:0007669"/>
    <property type="project" value="UniProtKB-KW"/>
</dbReference>
<name>A0A2H1FET0_9ARCH</name>
<dbReference type="Proteomes" id="UP000230607">
    <property type="component" value="Chromosome 1"/>
</dbReference>
<feature type="domain" description="PNPLA" evidence="4">
    <location>
        <begin position="9"/>
        <end position="208"/>
    </location>
</feature>
<keyword evidence="6" id="KW-1185">Reference proteome</keyword>
<dbReference type="PANTHER" id="PTHR14226:SF29">
    <property type="entry name" value="NEUROPATHY TARGET ESTERASE SWS"/>
    <property type="match status" value="1"/>
</dbReference>
<dbReference type="Gene3D" id="3.40.1090.10">
    <property type="entry name" value="Cytosolic phospholipase A2 catalytic domain"/>
    <property type="match status" value="2"/>
</dbReference>
<dbReference type="RefSeq" id="WP_157927260.1">
    <property type="nucleotide sequence ID" value="NZ_LT841358.1"/>
</dbReference>
<evidence type="ECO:0000256" key="2">
    <source>
        <dbReference type="ARBA" id="ARBA00022963"/>
    </source>
</evidence>
<dbReference type="Pfam" id="PF01734">
    <property type="entry name" value="Patatin"/>
    <property type="match status" value="1"/>
</dbReference>
<reference evidence="6" key="1">
    <citation type="submission" date="2017-03" db="EMBL/GenBank/DDBJ databases">
        <authorList>
            <person name="Herbold C."/>
        </authorList>
    </citation>
    <scope>NUCLEOTIDE SEQUENCE [LARGE SCALE GENOMIC DNA]</scope>
</reference>